<dbReference type="InterPro" id="IPR002491">
    <property type="entry name" value="ABC_transptr_periplasmic_BD"/>
</dbReference>
<comment type="similarity">
    <text evidence="2">Belongs to the bacterial solute-binding protein 8 family.</text>
</comment>
<dbReference type="Gene3D" id="3.40.50.1980">
    <property type="entry name" value="Nitrogenase molybdenum iron protein domain"/>
    <property type="match status" value="2"/>
</dbReference>
<name>A0ABN2ZCN6_9ACTN</name>
<evidence type="ECO:0000313" key="6">
    <source>
        <dbReference type="EMBL" id="GAA2140180.1"/>
    </source>
</evidence>
<dbReference type="EMBL" id="BAAANT010000010">
    <property type="protein sequence ID" value="GAA2140180.1"/>
    <property type="molecule type" value="Genomic_DNA"/>
</dbReference>
<dbReference type="PANTHER" id="PTHR30532:SF25">
    <property type="entry name" value="IRON(III) DICITRATE-BINDING PERIPLASMIC PROTEIN"/>
    <property type="match status" value="1"/>
</dbReference>
<dbReference type="SUPFAM" id="SSF53807">
    <property type="entry name" value="Helical backbone' metal receptor"/>
    <property type="match status" value="1"/>
</dbReference>
<dbReference type="InterPro" id="IPR051313">
    <property type="entry name" value="Bact_iron-sidero_bind"/>
</dbReference>
<evidence type="ECO:0000256" key="3">
    <source>
        <dbReference type="ARBA" id="ARBA00022448"/>
    </source>
</evidence>
<evidence type="ECO:0000259" key="5">
    <source>
        <dbReference type="PROSITE" id="PS50983"/>
    </source>
</evidence>
<evidence type="ECO:0000256" key="1">
    <source>
        <dbReference type="ARBA" id="ARBA00004196"/>
    </source>
</evidence>
<sequence>MPSVTVNTANGPVLVPGAPMRVVTLDTAELDSAMTLGITPVGAARAAADQGLPDYWPASRLAEIAYAGTIGSPDAALIGALDPQLILSNRTRDAAHYETLRRIAPTVLSETTGYPWKADFLLHAQALGRQDEAAAVITAYGRHVAQTVASIGAAGAAGKRISIVRFVEGSPAVRLYGRQNFIGTLLADLQLGRPDAQNIDAFDVEVPPDRIGGADGDFLFYSTYGDPAKAATTATLTGAAWKALTAVQGHRAFPVDDQLWFEGIGYTGANLILAELQHFLGG</sequence>
<comment type="caution">
    <text evidence="6">The sequence shown here is derived from an EMBL/GenBank/DDBJ whole genome shotgun (WGS) entry which is preliminary data.</text>
</comment>
<reference evidence="6 7" key="1">
    <citation type="journal article" date="2019" name="Int. J. Syst. Evol. Microbiol.">
        <title>The Global Catalogue of Microorganisms (GCM) 10K type strain sequencing project: providing services to taxonomists for standard genome sequencing and annotation.</title>
        <authorList>
            <consortium name="The Broad Institute Genomics Platform"/>
            <consortium name="The Broad Institute Genome Sequencing Center for Infectious Disease"/>
            <person name="Wu L."/>
            <person name="Ma J."/>
        </authorList>
    </citation>
    <scope>NUCLEOTIDE SEQUENCE [LARGE SCALE GENOMIC DNA]</scope>
    <source>
        <strain evidence="6 7">JCM 14560</strain>
    </source>
</reference>
<dbReference type="PANTHER" id="PTHR30532">
    <property type="entry name" value="IRON III DICITRATE-BINDING PERIPLASMIC PROTEIN"/>
    <property type="match status" value="1"/>
</dbReference>
<dbReference type="Pfam" id="PF01497">
    <property type="entry name" value="Peripla_BP_2"/>
    <property type="match status" value="1"/>
</dbReference>
<proteinExistence type="inferred from homology"/>
<evidence type="ECO:0000256" key="2">
    <source>
        <dbReference type="ARBA" id="ARBA00008814"/>
    </source>
</evidence>
<comment type="subcellular location">
    <subcellularLocation>
        <location evidence="1">Cell envelope</location>
    </subcellularLocation>
</comment>
<dbReference type="Proteomes" id="UP001422759">
    <property type="component" value="Unassembled WGS sequence"/>
</dbReference>
<protein>
    <submittedName>
        <fullName evidence="6">Iron-siderophore ABC transporter substrate-binding protein</fullName>
    </submittedName>
</protein>
<evidence type="ECO:0000256" key="4">
    <source>
        <dbReference type="ARBA" id="ARBA00022729"/>
    </source>
</evidence>
<keyword evidence="3" id="KW-0813">Transport</keyword>
<feature type="domain" description="Fe/B12 periplasmic-binding" evidence="5">
    <location>
        <begin position="21"/>
        <end position="282"/>
    </location>
</feature>
<organism evidence="6 7">
    <name type="scientific">Kitasatospora kazusensis</name>
    <dbReference type="NCBI Taxonomy" id="407974"/>
    <lineage>
        <taxon>Bacteria</taxon>
        <taxon>Bacillati</taxon>
        <taxon>Actinomycetota</taxon>
        <taxon>Actinomycetes</taxon>
        <taxon>Kitasatosporales</taxon>
        <taxon>Streptomycetaceae</taxon>
        <taxon>Kitasatospora</taxon>
    </lineage>
</organism>
<keyword evidence="4" id="KW-0732">Signal</keyword>
<keyword evidence="7" id="KW-1185">Reference proteome</keyword>
<accession>A0ABN2ZCN6</accession>
<evidence type="ECO:0000313" key="7">
    <source>
        <dbReference type="Proteomes" id="UP001422759"/>
    </source>
</evidence>
<dbReference type="PROSITE" id="PS50983">
    <property type="entry name" value="FE_B12_PBP"/>
    <property type="match status" value="1"/>
</dbReference>
<gene>
    <name evidence="6" type="ORF">GCM10009760_23150</name>
</gene>